<dbReference type="STRING" id="702745.SAMN05421818_10649"/>
<dbReference type="EMBL" id="FNDQ01000006">
    <property type="protein sequence ID" value="SDH53960.1"/>
    <property type="molecule type" value="Genomic_DNA"/>
</dbReference>
<keyword evidence="2" id="KW-1185">Reference proteome</keyword>
<evidence type="ECO:0000313" key="1">
    <source>
        <dbReference type="EMBL" id="SDH53960.1"/>
    </source>
</evidence>
<dbReference type="Proteomes" id="UP000243588">
    <property type="component" value="Unassembled WGS sequence"/>
</dbReference>
<sequence>MLEYAKVVLQNVSIDPQLFYKELEKIMANMLPYEADQLALWVDDFVKEKPELQESLIETA</sequence>
<gene>
    <name evidence="1" type="ORF">SAMN05421818_10649</name>
</gene>
<accession>A0A1G8D9K5</accession>
<name>A0A1G8D9K5_9FLAO</name>
<dbReference type="AlphaFoldDB" id="A0A1G8D9K5"/>
<reference evidence="2" key="1">
    <citation type="submission" date="2016-10" db="EMBL/GenBank/DDBJ databases">
        <authorList>
            <person name="Varghese N."/>
            <person name="Submissions S."/>
        </authorList>
    </citation>
    <scope>NUCLEOTIDE SEQUENCE [LARGE SCALE GENOMIC DNA]</scope>
    <source>
        <strain evidence="2">DSM 23313</strain>
    </source>
</reference>
<evidence type="ECO:0000313" key="2">
    <source>
        <dbReference type="Proteomes" id="UP000243588"/>
    </source>
</evidence>
<proteinExistence type="predicted"/>
<protein>
    <submittedName>
        <fullName evidence="1">Uncharacterized protein</fullName>
    </submittedName>
</protein>
<organism evidence="1 2">
    <name type="scientific">Myroides phaeus</name>
    <dbReference type="NCBI Taxonomy" id="702745"/>
    <lineage>
        <taxon>Bacteria</taxon>
        <taxon>Pseudomonadati</taxon>
        <taxon>Bacteroidota</taxon>
        <taxon>Flavobacteriia</taxon>
        <taxon>Flavobacteriales</taxon>
        <taxon>Flavobacteriaceae</taxon>
        <taxon>Myroides</taxon>
    </lineage>
</organism>